<evidence type="ECO:0000259" key="6">
    <source>
        <dbReference type="PROSITE" id="PS50234"/>
    </source>
</evidence>
<dbReference type="Proteomes" id="UP000019141">
    <property type="component" value="Unassembled WGS sequence"/>
</dbReference>
<dbReference type="HOGENOM" id="CLU_965365_0_0_7"/>
<dbReference type="InterPro" id="IPR036465">
    <property type="entry name" value="vWFA_dom_sf"/>
</dbReference>
<reference evidence="7 8" key="1">
    <citation type="journal article" date="2014" name="Nature">
        <title>An environmental bacterial taxon with a large and distinct metabolic repertoire.</title>
        <authorList>
            <person name="Wilson M.C."/>
            <person name="Mori T."/>
            <person name="Ruckert C."/>
            <person name="Uria A.R."/>
            <person name="Helf M.J."/>
            <person name="Takada K."/>
            <person name="Gernert C."/>
            <person name="Steffens U.A."/>
            <person name="Heycke N."/>
            <person name="Schmitt S."/>
            <person name="Rinke C."/>
            <person name="Helfrich E.J."/>
            <person name="Brachmann A.O."/>
            <person name="Gurgui C."/>
            <person name="Wakimoto T."/>
            <person name="Kracht M."/>
            <person name="Crusemann M."/>
            <person name="Hentschel U."/>
            <person name="Abe I."/>
            <person name="Matsunaga S."/>
            <person name="Kalinowski J."/>
            <person name="Takeyama H."/>
            <person name="Piel J."/>
        </authorList>
    </citation>
    <scope>NUCLEOTIDE SEQUENCE [LARGE SCALE GENOMIC DNA]</scope>
    <source>
        <strain evidence="8">TSY1</strain>
    </source>
</reference>
<evidence type="ECO:0000256" key="1">
    <source>
        <dbReference type="ARBA" id="ARBA00022475"/>
    </source>
</evidence>
<keyword evidence="4 5" id="KW-0472">Membrane</keyword>
<name>W4LCQ8_ENTF1</name>
<protein>
    <recommendedName>
        <fullName evidence="6">VWFA domain-containing protein</fullName>
    </recommendedName>
</protein>
<feature type="transmembrane region" description="Helical" evidence="5">
    <location>
        <begin position="42"/>
        <end position="65"/>
    </location>
</feature>
<proteinExistence type="predicted"/>
<evidence type="ECO:0000256" key="2">
    <source>
        <dbReference type="ARBA" id="ARBA00022692"/>
    </source>
</evidence>
<dbReference type="Pfam" id="PF00092">
    <property type="entry name" value="VWA"/>
    <property type="match status" value="1"/>
</dbReference>
<dbReference type="InterPro" id="IPR002035">
    <property type="entry name" value="VWF_A"/>
</dbReference>
<dbReference type="PROSITE" id="PS50234">
    <property type="entry name" value="VWFA"/>
    <property type="match status" value="1"/>
</dbReference>
<dbReference type="SUPFAM" id="SSF53300">
    <property type="entry name" value="vWA-like"/>
    <property type="match status" value="1"/>
</dbReference>
<dbReference type="AlphaFoldDB" id="W4LCQ8"/>
<feature type="domain" description="VWFA" evidence="6">
    <location>
        <begin position="82"/>
        <end position="261"/>
    </location>
</feature>
<dbReference type="EMBL" id="AZHW01000865">
    <property type="protein sequence ID" value="ETW95853.1"/>
    <property type="molecule type" value="Genomic_DNA"/>
</dbReference>
<dbReference type="SMART" id="SM00327">
    <property type="entry name" value="VWA"/>
    <property type="match status" value="1"/>
</dbReference>
<feature type="transmembrane region" description="Helical" evidence="5">
    <location>
        <begin position="6"/>
        <end position="22"/>
    </location>
</feature>
<evidence type="ECO:0000256" key="5">
    <source>
        <dbReference type="SAM" id="Phobius"/>
    </source>
</evidence>
<dbReference type="InterPro" id="IPR050768">
    <property type="entry name" value="UPF0353/GerABKA_families"/>
</dbReference>
<evidence type="ECO:0000256" key="3">
    <source>
        <dbReference type="ARBA" id="ARBA00022989"/>
    </source>
</evidence>
<evidence type="ECO:0000256" key="4">
    <source>
        <dbReference type="ARBA" id="ARBA00023136"/>
    </source>
</evidence>
<sequence>MMQLTHPAWLLIGILLIAPYFVRPRRAWQYASLQLLPAQTHLGWTTWLTMALMGSAFLLLLLALANPQKTAMHSTETVQARDIVLTLDLSLSMESRLPSSEQLDLQNKLDLIQQASLRFVEQSQRDRIGLLVFGDDAFGAWPLSLDTTTLRVRLQHLGMLIPVSLRGTNVGKALVKSLDHMQERGQAQTKVIIILTDGLDTIAPEMAEAILQRLRDQNVELYVLGIALSPTASIIQLSQQAQGQYFDISKADDLDAAFQSINQLTASRVLVAQELEPELLYPFFLIPGLLLLLTSMVCKTFWVLEI</sequence>
<comment type="caution">
    <text evidence="7">The sequence shown here is derived from an EMBL/GenBank/DDBJ whole genome shotgun (WGS) entry which is preliminary data.</text>
</comment>
<accession>W4LCQ8</accession>
<keyword evidence="8" id="KW-1185">Reference proteome</keyword>
<gene>
    <name evidence="7" type="ORF">ETSY1_28925</name>
</gene>
<evidence type="ECO:0000313" key="7">
    <source>
        <dbReference type="EMBL" id="ETW95853.1"/>
    </source>
</evidence>
<keyword evidence="3 5" id="KW-1133">Transmembrane helix</keyword>
<organism evidence="7 8">
    <name type="scientific">Entotheonella factor</name>
    <dbReference type="NCBI Taxonomy" id="1429438"/>
    <lineage>
        <taxon>Bacteria</taxon>
        <taxon>Pseudomonadati</taxon>
        <taxon>Nitrospinota/Tectimicrobiota group</taxon>
        <taxon>Candidatus Tectimicrobiota</taxon>
        <taxon>Candidatus Entotheonellia</taxon>
        <taxon>Candidatus Entotheonellales</taxon>
        <taxon>Candidatus Entotheonellaceae</taxon>
        <taxon>Candidatus Entotheonella</taxon>
    </lineage>
</organism>
<evidence type="ECO:0000313" key="8">
    <source>
        <dbReference type="Proteomes" id="UP000019141"/>
    </source>
</evidence>
<dbReference type="Gene3D" id="3.40.50.410">
    <property type="entry name" value="von Willebrand factor, type A domain"/>
    <property type="match status" value="1"/>
</dbReference>
<feature type="transmembrane region" description="Helical" evidence="5">
    <location>
        <begin position="279"/>
        <end position="304"/>
    </location>
</feature>
<keyword evidence="1" id="KW-1003">Cell membrane</keyword>
<keyword evidence="2 5" id="KW-0812">Transmembrane</keyword>
<dbReference type="PANTHER" id="PTHR22550">
    <property type="entry name" value="SPORE GERMINATION PROTEIN"/>
    <property type="match status" value="1"/>
</dbReference>
<dbReference type="PANTHER" id="PTHR22550:SF5">
    <property type="entry name" value="LEUCINE ZIPPER PROTEIN 4"/>
    <property type="match status" value="1"/>
</dbReference>